<reference evidence="2" key="1">
    <citation type="submission" date="2022-07" db="EMBL/GenBank/DDBJ databases">
        <authorList>
            <consortium name="DAFM: The Division of Animal and Food Microbiology"/>
        </authorList>
    </citation>
    <scope>NUCLEOTIDE SEQUENCE</scope>
    <source>
        <strain evidence="2">19MO01SH01-2</strain>
    </source>
</reference>
<sequence>MIGHYAYALLDCAPDEDREAALHHHATHSALMHRSLFAGQPEGNLLHASPYLLELPRGAIEQPMHHWLRQLGHQPAGTTCLFSDVPFEEVFLHLRAQLDIALPDGSLALMRYYDPRAWLRYRDVLTMQQLRQLFGPINLWQITVGGQTWGLTRSELEQQEVDDADIEH</sequence>
<dbReference type="InterPro" id="IPR025391">
    <property type="entry name" value="DUF4123"/>
</dbReference>
<gene>
    <name evidence="2" type="ORF">QEG23_002484</name>
</gene>
<name>A0AAI9C2J4_STEMA</name>
<protein>
    <submittedName>
        <fullName evidence="2">DUF4123 domain-containing protein</fullName>
    </submittedName>
</protein>
<proteinExistence type="predicted"/>
<dbReference type="Proteomes" id="UP001218208">
    <property type="component" value="Unassembled WGS sequence"/>
</dbReference>
<feature type="domain" description="DUF4123" evidence="1">
    <location>
        <begin position="7"/>
        <end position="132"/>
    </location>
</feature>
<dbReference type="EMBL" id="ABLOJW010000012">
    <property type="protein sequence ID" value="EKT4092959.1"/>
    <property type="molecule type" value="Genomic_DNA"/>
</dbReference>
<evidence type="ECO:0000259" key="1">
    <source>
        <dbReference type="Pfam" id="PF13503"/>
    </source>
</evidence>
<accession>A0AAI9C2J4</accession>
<evidence type="ECO:0000313" key="2">
    <source>
        <dbReference type="EMBL" id="EKT4092959.1"/>
    </source>
</evidence>
<dbReference type="RefSeq" id="WP_110711033.1">
    <property type="nucleotide sequence ID" value="NZ_CP029773.1"/>
</dbReference>
<organism evidence="2 3">
    <name type="scientific">Stenotrophomonas maltophilia</name>
    <name type="common">Pseudomonas maltophilia</name>
    <name type="synonym">Xanthomonas maltophilia</name>
    <dbReference type="NCBI Taxonomy" id="40324"/>
    <lineage>
        <taxon>Bacteria</taxon>
        <taxon>Pseudomonadati</taxon>
        <taxon>Pseudomonadota</taxon>
        <taxon>Gammaproteobacteria</taxon>
        <taxon>Lysobacterales</taxon>
        <taxon>Lysobacteraceae</taxon>
        <taxon>Stenotrophomonas</taxon>
        <taxon>Stenotrophomonas maltophilia group</taxon>
    </lineage>
</organism>
<dbReference type="AlphaFoldDB" id="A0AAI9C2J4"/>
<comment type="caution">
    <text evidence="2">The sequence shown here is derived from an EMBL/GenBank/DDBJ whole genome shotgun (WGS) entry which is preliminary data.</text>
</comment>
<evidence type="ECO:0000313" key="3">
    <source>
        <dbReference type="Proteomes" id="UP001218208"/>
    </source>
</evidence>
<dbReference type="Pfam" id="PF13503">
    <property type="entry name" value="DUF4123"/>
    <property type="match status" value="1"/>
</dbReference>